<name>A0A4Z1CDV6_9RHOB</name>
<feature type="transmembrane region" description="Helical" evidence="6">
    <location>
        <begin position="23"/>
        <end position="46"/>
    </location>
</feature>
<dbReference type="Pfam" id="PF01810">
    <property type="entry name" value="LysE"/>
    <property type="match status" value="1"/>
</dbReference>
<evidence type="ECO:0000313" key="7">
    <source>
        <dbReference type="EMBL" id="TGN37705.1"/>
    </source>
</evidence>
<feature type="transmembrane region" description="Helical" evidence="6">
    <location>
        <begin position="58"/>
        <end position="82"/>
    </location>
</feature>
<comment type="subcellular location">
    <subcellularLocation>
        <location evidence="1">Cell membrane</location>
        <topology evidence="1">Multi-pass membrane protein</topology>
    </subcellularLocation>
</comment>
<dbReference type="InterPro" id="IPR001123">
    <property type="entry name" value="LeuE-type"/>
</dbReference>
<dbReference type="GO" id="GO:0015171">
    <property type="term" value="F:amino acid transmembrane transporter activity"/>
    <property type="evidence" value="ECO:0007669"/>
    <property type="project" value="TreeGrafter"/>
</dbReference>
<dbReference type="AlphaFoldDB" id="A0A4Z1CDV6"/>
<dbReference type="PANTHER" id="PTHR30086:SF20">
    <property type="entry name" value="ARGININE EXPORTER PROTEIN ARGO-RELATED"/>
    <property type="match status" value="1"/>
</dbReference>
<evidence type="ECO:0000313" key="8">
    <source>
        <dbReference type="Proteomes" id="UP000297972"/>
    </source>
</evidence>
<keyword evidence="2" id="KW-1003">Cell membrane</keyword>
<sequence length="228" mass="23335">MDRAPRDIPRCRHVPELEALVEILSYATALAVVAAAPGPVVAILLARALAGQRRGAALFAAGVILAKLATLAAVMSGLVLWIGDPRAIILAAKAMVIAYLGTVVLHLWRTAARGGIAVAAAHGAASWGADLTAGIVAGLASPLSLLFFVALLSAGSTGDRIEWSSLLTVAIVTVAAPGAVYGGYVLLACRLQRLLSTTEHARLVQRAMAALLACTTIWMIAGMATSGL</sequence>
<protein>
    <recommendedName>
        <fullName evidence="9">LysE family translocator</fullName>
    </recommendedName>
</protein>
<evidence type="ECO:0008006" key="9">
    <source>
        <dbReference type="Google" id="ProtNLM"/>
    </source>
</evidence>
<feature type="transmembrane region" description="Helical" evidence="6">
    <location>
        <begin position="129"/>
        <end position="154"/>
    </location>
</feature>
<evidence type="ECO:0000256" key="4">
    <source>
        <dbReference type="ARBA" id="ARBA00022989"/>
    </source>
</evidence>
<dbReference type="Proteomes" id="UP000297972">
    <property type="component" value="Unassembled WGS sequence"/>
</dbReference>
<organism evidence="7 8">
    <name type="scientific">Paracoccus liaowanqingii</name>
    <dbReference type="NCBI Taxonomy" id="2560053"/>
    <lineage>
        <taxon>Bacteria</taxon>
        <taxon>Pseudomonadati</taxon>
        <taxon>Pseudomonadota</taxon>
        <taxon>Alphaproteobacteria</taxon>
        <taxon>Rhodobacterales</taxon>
        <taxon>Paracoccaceae</taxon>
        <taxon>Paracoccus</taxon>
    </lineage>
</organism>
<evidence type="ECO:0000256" key="5">
    <source>
        <dbReference type="ARBA" id="ARBA00023136"/>
    </source>
</evidence>
<feature type="transmembrane region" description="Helical" evidence="6">
    <location>
        <begin position="207"/>
        <end position="225"/>
    </location>
</feature>
<accession>A0A4Z1CDV6</accession>
<evidence type="ECO:0000256" key="3">
    <source>
        <dbReference type="ARBA" id="ARBA00022692"/>
    </source>
</evidence>
<evidence type="ECO:0000256" key="2">
    <source>
        <dbReference type="ARBA" id="ARBA00022475"/>
    </source>
</evidence>
<reference evidence="7 8" key="1">
    <citation type="submission" date="2019-03" db="EMBL/GenBank/DDBJ databases">
        <authorList>
            <person name="Li J."/>
        </authorList>
    </citation>
    <scope>NUCLEOTIDE SEQUENCE [LARGE SCALE GENOMIC DNA]</scope>
    <source>
        <strain evidence="7 8">3058</strain>
    </source>
</reference>
<feature type="transmembrane region" description="Helical" evidence="6">
    <location>
        <begin position="166"/>
        <end position="187"/>
    </location>
</feature>
<evidence type="ECO:0000256" key="6">
    <source>
        <dbReference type="SAM" id="Phobius"/>
    </source>
</evidence>
<keyword evidence="4 6" id="KW-1133">Transmembrane helix</keyword>
<comment type="caution">
    <text evidence="7">The sequence shown here is derived from an EMBL/GenBank/DDBJ whole genome shotgun (WGS) entry which is preliminary data.</text>
</comment>
<keyword evidence="3 6" id="KW-0812">Transmembrane</keyword>
<gene>
    <name evidence="7" type="ORF">E4L95_22280</name>
</gene>
<feature type="transmembrane region" description="Helical" evidence="6">
    <location>
        <begin position="88"/>
        <end position="108"/>
    </location>
</feature>
<evidence type="ECO:0000256" key="1">
    <source>
        <dbReference type="ARBA" id="ARBA00004651"/>
    </source>
</evidence>
<dbReference type="PANTHER" id="PTHR30086">
    <property type="entry name" value="ARGININE EXPORTER PROTEIN ARGO"/>
    <property type="match status" value="1"/>
</dbReference>
<proteinExistence type="predicted"/>
<keyword evidence="8" id="KW-1185">Reference proteome</keyword>
<keyword evidence="5 6" id="KW-0472">Membrane</keyword>
<dbReference type="EMBL" id="SRPG01000467">
    <property type="protein sequence ID" value="TGN37705.1"/>
    <property type="molecule type" value="Genomic_DNA"/>
</dbReference>
<dbReference type="GO" id="GO:0005886">
    <property type="term" value="C:plasma membrane"/>
    <property type="evidence" value="ECO:0007669"/>
    <property type="project" value="UniProtKB-SubCell"/>
</dbReference>